<keyword evidence="3" id="KW-0539">Nucleus</keyword>
<dbReference type="AlphaFoldDB" id="A0AAJ0DQD8"/>
<dbReference type="GO" id="GO:0006351">
    <property type="term" value="P:DNA-templated transcription"/>
    <property type="evidence" value="ECO:0007669"/>
    <property type="project" value="InterPro"/>
</dbReference>
<dbReference type="InterPro" id="IPR036864">
    <property type="entry name" value="Zn2-C6_fun-type_DNA-bd_sf"/>
</dbReference>
<sequence>MDNWMYASTAYNDSSSSAVTRADSGAGTNNANLSAFRDSTSPDSSARNAQAHQQRIRRRNRLITSCLECRRRKLKCDKTAPCINCTRFKRDCVYLASSADPTSQQKLADIKEKMGALEKSLEREIAAGQQAKMHLGGANVRRSTGGADALLHVDGEEEEEAGAEDEEGLEPTPLASLDNVYEDNADDELMDLGVQMGKMRISERIGGWIRPKLVEELTDTLADVKGGKSRHSISPLTKDHLDLKPGQPQPQIKASPKSYIGPGPDYIAPASSFFFPGTNMNTTLIDYLPTKNASDQLIAQYFAAVHLVARAVHRPTFEAQYALFWGQIATGTEPIPSHQAMIFAAMLSAAVSFTDDQISRTFGTTKAALVDSLRSGSEMALSKANFLRTTKTDTMQAFVMYLIPLIRAEVSRAHSALVGTAIRLAECMGLHRDGTYYNMNPIDVQVRRLIWHQLCFLDMRTCEATGPRPQIRKDDYDTKYPLNVNDVDLLNDTPPTEDHPYWTDMTAFRMRCEYVDLRRQLWFDVVQIDKKKKTLTSTLVKAQKTRSQLNEKYLPMIDESVPIQMYGKHVLYLGVNGCFIMILHRYLFSTTQRMPDRLRQILIEAGVSVMENAIALETKRELAPWAWYKGALNQFHSALLLVVEVYAYPMRKDAARIWKCLDYIFDIPPHLSPKQKAELVITDLRDRMQVYHEMRKVRTTTQMEERVVALKESSHRDPAAPTYSTYADAQYSGGVAVTQQPGFQTAVPGFLPASFSPPPAVPTESSGSGSRQGSVQGQAAADVQMSAMDDIDWNEWDKYFPIEENTGDLNLPNFNIEDFTGYNTSQAMDPMSYGATTVGGFTIPSAQDLEDVNFPPTFVPDQPFHQLRPEYQRNRY</sequence>
<feature type="compositionally biased region" description="Polar residues" evidence="4">
    <location>
        <begin position="26"/>
        <end position="53"/>
    </location>
</feature>
<feature type="compositionally biased region" description="Low complexity" evidence="4">
    <location>
        <begin position="765"/>
        <end position="775"/>
    </location>
</feature>
<dbReference type="CDD" id="cd00067">
    <property type="entry name" value="GAL4"/>
    <property type="match status" value="1"/>
</dbReference>
<dbReference type="SMART" id="SM00066">
    <property type="entry name" value="GAL4"/>
    <property type="match status" value="1"/>
</dbReference>
<comment type="caution">
    <text evidence="6">The sequence shown here is derived from an EMBL/GenBank/DDBJ whole genome shotgun (WGS) entry which is preliminary data.</text>
</comment>
<proteinExistence type="predicted"/>
<dbReference type="InterPro" id="IPR007219">
    <property type="entry name" value="XnlR_reg_dom"/>
</dbReference>
<reference evidence="6" key="1">
    <citation type="submission" date="2023-04" db="EMBL/GenBank/DDBJ databases">
        <title>Black Yeasts Isolated from many extreme environments.</title>
        <authorList>
            <person name="Coleine C."/>
            <person name="Stajich J.E."/>
            <person name="Selbmann L."/>
        </authorList>
    </citation>
    <scope>NUCLEOTIDE SEQUENCE</scope>
    <source>
        <strain evidence="6">CCFEE 5312</strain>
    </source>
</reference>
<evidence type="ECO:0000256" key="3">
    <source>
        <dbReference type="ARBA" id="ARBA00023242"/>
    </source>
</evidence>
<keyword evidence="7" id="KW-1185">Reference proteome</keyword>
<feature type="region of interest" description="Disordered" evidence="4">
    <location>
        <begin position="754"/>
        <end position="775"/>
    </location>
</feature>
<dbReference type="PROSITE" id="PS50048">
    <property type="entry name" value="ZN2_CY6_FUNGAL_2"/>
    <property type="match status" value="1"/>
</dbReference>
<dbReference type="Pfam" id="PF00172">
    <property type="entry name" value="Zn_clus"/>
    <property type="match status" value="1"/>
</dbReference>
<evidence type="ECO:0000256" key="4">
    <source>
        <dbReference type="SAM" id="MobiDB-lite"/>
    </source>
</evidence>
<feature type="region of interest" description="Disordered" evidence="4">
    <location>
        <begin position="16"/>
        <end position="55"/>
    </location>
</feature>
<name>A0AAJ0DQD8_9PEZI</name>
<dbReference type="EMBL" id="JAWDJX010000010">
    <property type="protein sequence ID" value="KAK3054844.1"/>
    <property type="molecule type" value="Genomic_DNA"/>
</dbReference>
<keyword evidence="2" id="KW-0479">Metal-binding</keyword>
<gene>
    <name evidence="6" type="ORF">LTR09_004002</name>
</gene>
<evidence type="ECO:0000256" key="1">
    <source>
        <dbReference type="ARBA" id="ARBA00004123"/>
    </source>
</evidence>
<dbReference type="PROSITE" id="PS00463">
    <property type="entry name" value="ZN2_CY6_FUNGAL_1"/>
    <property type="match status" value="1"/>
</dbReference>
<evidence type="ECO:0000313" key="7">
    <source>
        <dbReference type="Proteomes" id="UP001271007"/>
    </source>
</evidence>
<dbReference type="PANTHER" id="PTHR31001:SF40">
    <property type="entry name" value="ZN(II)2CYS6 TRANSCRIPTION FACTOR (EUROFUNG)"/>
    <property type="match status" value="1"/>
</dbReference>
<feature type="region of interest" description="Disordered" evidence="4">
    <location>
        <begin position="225"/>
        <end position="253"/>
    </location>
</feature>
<dbReference type="PANTHER" id="PTHR31001">
    <property type="entry name" value="UNCHARACTERIZED TRANSCRIPTIONAL REGULATORY PROTEIN"/>
    <property type="match status" value="1"/>
</dbReference>
<dbReference type="SMART" id="SM00906">
    <property type="entry name" value="Fungal_trans"/>
    <property type="match status" value="1"/>
</dbReference>
<accession>A0AAJ0DQD8</accession>
<dbReference type="Proteomes" id="UP001271007">
    <property type="component" value="Unassembled WGS sequence"/>
</dbReference>
<dbReference type="GO" id="GO:0008270">
    <property type="term" value="F:zinc ion binding"/>
    <property type="evidence" value="ECO:0007669"/>
    <property type="project" value="InterPro"/>
</dbReference>
<dbReference type="InterPro" id="IPR001138">
    <property type="entry name" value="Zn2Cys6_DnaBD"/>
</dbReference>
<dbReference type="Gene3D" id="4.10.240.10">
    <property type="entry name" value="Zn(2)-C6 fungal-type DNA-binding domain"/>
    <property type="match status" value="1"/>
</dbReference>
<comment type="subcellular location">
    <subcellularLocation>
        <location evidence="1">Nucleus</location>
    </subcellularLocation>
</comment>
<feature type="domain" description="Zn(2)-C6 fungal-type" evidence="5">
    <location>
        <begin position="65"/>
        <end position="94"/>
    </location>
</feature>
<dbReference type="InterPro" id="IPR050613">
    <property type="entry name" value="Sec_Metabolite_Reg"/>
</dbReference>
<organism evidence="6 7">
    <name type="scientific">Extremus antarcticus</name>
    <dbReference type="NCBI Taxonomy" id="702011"/>
    <lineage>
        <taxon>Eukaryota</taxon>
        <taxon>Fungi</taxon>
        <taxon>Dikarya</taxon>
        <taxon>Ascomycota</taxon>
        <taxon>Pezizomycotina</taxon>
        <taxon>Dothideomycetes</taxon>
        <taxon>Dothideomycetidae</taxon>
        <taxon>Mycosphaerellales</taxon>
        <taxon>Extremaceae</taxon>
        <taxon>Extremus</taxon>
    </lineage>
</organism>
<evidence type="ECO:0000313" key="6">
    <source>
        <dbReference type="EMBL" id="KAK3054844.1"/>
    </source>
</evidence>
<evidence type="ECO:0000259" key="5">
    <source>
        <dbReference type="PROSITE" id="PS50048"/>
    </source>
</evidence>
<protein>
    <recommendedName>
        <fullName evidence="5">Zn(2)-C6 fungal-type domain-containing protein</fullName>
    </recommendedName>
</protein>
<dbReference type="GO" id="GO:0005634">
    <property type="term" value="C:nucleus"/>
    <property type="evidence" value="ECO:0007669"/>
    <property type="project" value="UniProtKB-SubCell"/>
</dbReference>
<dbReference type="Pfam" id="PF04082">
    <property type="entry name" value="Fungal_trans"/>
    <property type="match status" value="1"/>
</dbReference>
<evidence type="ECO:0000256" key="2">
    <source>
        <dbReference type="ARBA" id="ARBA00022723"/>
    </source>
</evidence>
<dbReference type="CDD" id="cd12148">
    <property type="entry name" value="fungal_TF_MHR"/>
    <property type="match status" value="1"/>
</dbReference>
<dbReference type="SUPFAM" id="SSF57701">
    <property type="entry name" value="Zn2/Cys6 DNA-binding domain"/>
    <property type="match status" value="1"/>
</dbReference>
<dbReference type="GO" id="GO:0000981">
    <property type="term" value="F:DNA-binding transcription factor activity, RNA polymerase II-specific"/>
    <property type="evidence" value="ECO:0007669"/>
    <property type="project" value="InterPro"/>
</dbReference>
<dbReference type="GO" id="GO:0003677">
    <property type="term" value="F:DNA binding"/>
    <property type="evidence" value="ECO:0007669"/>
    <property type="project" value="InterPro"/>
</dbReference>